<evidence type="ECO:0000256" key="1">
    <source>
        <dbReference type="SAM" id="MobiDB-lite"/>
    </source>
</evidence>
<accession>A0A9P6G0I3</accession>
<protein>
    <submittedName>
        <fullName evidence="2">Uncharacterized protein</fullName>
    </submittedName>
</protein>
<feature type="compositionally biased region" description="Basic and acidic residues" evidence="1">
    <location>
        <begin position="55"/>
        <end position="93"/>
    </location>
</feature>
<dbReference type="AlphaFoldDB" id="A0A9P6G0I3"/>
<evidence type="ECO:0000313" key="2">
    <source>
        <dbReference type="EMBL" id="KAF9584837.1"/>
    </source>
</evidence>
<organism evidence="2 3">
    <name type="scientific">Lunasporangiospora selenospora</name>
    <dbReference type="NCBI Taxonomy" id="979761"/>
    <lineage>
        <taxon>Eukaryota</taxon>
        <taxon>Fungi</taxon>
        <taxon>Fungi incertae sedis</taxon>
        <taxon>Mucoromycota</taxon>
        <taxon>Mortierellomycotina</taxon>
        <taxon>Mortierellomycetes</taxon>
        <taxon>Mortierellales</taxon>
        <taxon>Mortierellaceae</taxon>
        <taxon>Lunasporangiospora</taxon>
    </lineage>
</organism>
<proteinExistence type="predicted"/>
<dbReference type="EMBL" id="JAABOA010000317">
    <property type="protein sequence ID" value="KAF9584837.1"/>
    <property type="molecule type" value="Genomic_DNA"/>
</dbReference>
<sequence>MPKASTSTPASATAGNEPAQRRSSRLSGKVAASDKNSTSAERAGKKSSSVSGTIKAEEGKKRKADSYDDKAKSKVVKVEKVKESQPSKPEVSKDSSVASAEKSVKKEGAAKDIKLTIERCATVQEEVLPKTKSFEIYLSTGGSNSK</sequence>
<dbReference type="Proteomes" id="UP000780801">
    <property type="component" value="Unassembled WGS sequence"/>
</dbReference>
<comment type="caution">
    <text evidence="2">The sequence shown here is derived from an EMBL/GenBank/DDBJ whole genome shotgun (WGS) entry which is preliminary data.</text>
</comment>
<name>A0A9P6G0I3_9FUNG</name>
<feature type="compositionally biased region" description="Low complexity" evidence="1">
    <location>
        <begin position="1"/>
        <end position="14"/>
    </location>
</feature>
<gene>
    <name evidence="2" type="ORF">BGW38_004991</name>
</gene>
<reference evidence="2" key="1">
    <citation type="journal article" date="2020" name="Fungal Divers.">
        <title>Resolving the Mortierellaceae phylogeny through synthesis of multi-gene phylogenetics and phylogenomics.</title>
        <authorList>
            <person name="Vandepol N."/>
            <person name="Liber J."/>
            <person name="Desiro A."/>
            <person name="Na H."/>
            <person name="Kennedy M."/>
            <person name="Barry K."/>
            <person name="Grigoriev I.V."/>
            <person name="Miller A.N."/>
            <person name="O'Donnell K."/>
            <person name="Stajich J.E."/>
            <person name="Bonito G."/>
        </authorList>
    </citation>
    <scope>NUCLEOTIDE SEQUENCE</scope>
    <source>
        <strain evidence="2">KOD1015</strain>
    </source>
</reference>
<keyword evidence="3" id="KW-1185">Reference proteome</keyword>
<feature type="region of interest" description="Disordered" evidence="1">
    <location>
        <begin position="1"/>
        <end position="108"/>
    </location>
</feature>
<feature type="compositionally biased region" description="Polar residues" evidence="1">
    <location>
        <begin position="34"/>
        <end position="52"/>
    </location>
</feature>
<evidence type="ECO:0000313" key="3">
    <source>
        <dbReference type="Proteomes" id="UP000780801"/>
    </source>
</evidence>
<dbReference type="OrthoDB" id="1933874at2759"/>